<dbReference type="Pfam" id="PF05347">
    <property type="entry name" value="Complex1_LYR"/>
    <property type="match status" value="1"/>
</dbReference>
<dbReference type="EMBL" id="PRFA01000013">
    <property type="protein sequence ID" value="PWU98026.1"/>
    <property type="molecule type" value="Genomic_DNA"/>
</dbReference>
<organism evidence="3 4">
    <name type="scientific">Trypanosoma cruzi</name>
    <dbReference type="NCBI Taxonomy" id="5693"/>
    <lineage>
        <taxon>Eukaryota</taxon>
        <taxon>Discoba</taxon>
        <taxon>Euglenozoa</taxon>
        <taxon>Kinetoplastea</taxon>
        <taxon>Metakinetoplastina</taxon>
        <taxon>Trypanosomatida</taxon>
        <taxon>Trypanosomatidae</taxon>
        <taxon>Trypanosoma</taxon>
        <taxon>Schizotrypanum</taxon>
    </lineage>
</organism>
<feature type="domain" description="Complex 1 LYR protein" evidence="2">
    <location>
        <begin position="16"/>
        <end position="63"/>
    </location>
</feature>
<dbReference type="VEuPathDB" id="TriTrypDB:C3747_7g2799c"/>
<dbReference type="PANTHER" id="PTHR13166">
    <property type="entry name" value="PROTEIN C6ORF149"/>
    <property type="match status" value="1"/>
</dbReference>
<gene>
    <name evidence="3" type="ORF">C4B63_13g1708c</name>
</gene>
<dbReference type="GO" id="GO:0005739">
    <property type="term" value="C:mitochondrion"/>
    <property type="evidence" value="ECO:0007669"/>
    <property type="project" value="TreeGrafter"/>
</dbReference>
<dbReference type="GO" id="GO:0016226">
    <property type="term" value="P:iron-sulfur cluster assembly"/>
    <property type="evidence" value="ECO:0007669"/>
    <property type="project" value="TreeGrafter"/>
</dbReference>
<dbReference type="VEuPathDB" id="TriTrypDB:TcBrA4_0004790"/>
<feature type="region of interest" description="Disordered" evidence="1">
    <location>
        <begin position="87"/>
        <end position="106"/>
    </location>
</feature>
<sequence>MSAATQHSMARLRTKMLCAARAFPDYNFRAYFVRLVKEQFSAMERWSVEEQQRFLAQEGANKLREMRRMALVNRLFATHPVFLEKRASPHFGGSRQKIKETQTQQK</sequence>
<dbReference type="Proteomes" id="UP000246121">
    <property type="component" value="Unassembled WGS sequence"/>
</dbReference>
<dbReference type="InterPro" id="IPR051522">
    <property type="entry name" value="ISC_assembly_LYR"/>
</dbReference>
<dbReference type="VEuPathDB" id="TriTrypDB:TcCLB.510123.50"/>
<dbReference type="OrthoDB" id="275715at2759"/>
<dbReference type="PANTHER" id="PTHR13166:SF7">
    <property type="entry name" value="LYR MOTIF-CONTAINING PROTEIN 4"/>
    <property type="match status" value="1"/>
</dbReference>
<dbReference type="VEuPathDB" id="TriTrypDB:TcG_01212"/>
<dbReference type="VEuPathDB" id="TriTrypDB:C4B63_13g1708c"/>
<dbReference type="VEuPathDB" id="TriTrypDB:TcCL_ESM02616"/>
<dbReference type="VEuPathDB" id="TriTrypDB:TcCLB.511837.29"/>
<proteinExistence type="predicted"/>
<reference evidence="3 4" key="1">
    <citation type="journal article" date="2018" name="Microb. Genom.">
        <title>Expanding an expanded genome: long-read sequencing of Trypanosoma cruzi.</title>
        <authorList>
            <person name="Berna L."/>
            <person name="Rodriguez M."/>
            <person name="Chiribao M.L."/>
            <person name="Parodi-Talice A."/>
            <person name="Pita S."/>
            <person name="Rijo G."/>
            <person name="Alvarez-Valin F."/>
            <person name="Robello C."/>
        </authorList>
    </citation>
    <scope>NUCLEOTIDE SEQUENCE [LARGE SCALE GENOMIC DNA]</scope>
    <source>
        <strain evidence="3 4">Dm28c</strain>
    </source>
</reference>
<name>A0A2V2VQJ2_TRYCR</name>
<dbReference type="InterPro" id="IPR008011">
    <property type="entry name" value="Complex1_LYR_dom"/>
</dbReference>
<evidence type="ECO:0000313" key="4">
    <source>
        <dbReference type="Proteomes" id="UP000246121"/>
    </source>
</evidence>
<dbReference type="VEuPathDB" id="TriTrypDB:BCY84_16262"/>
<accession>A0A2V2VQJ2</accession>
<comment type="caution">
    <text evidence="3">The sequence shown here is derived from an EMBL/GenBank/DDBJ whole genome shotgun (WGS) entry which is preliminary data.</text>
</comment>
<protein>
    <submittedName>
        <fullName evidence="3">Putative iron-sulfur cluster assembly protein</fullName>
    </submittedName>
</protein>
<evidence type="ECO:0000256" key="1">
    <source>
        <dbReference type="SAM" id="MobiDB-lite"/>
    </source>
</evidence>
<dbReference type="AlphaFoldDB" id="A0A2V2VQJ2"/>
<dbReference type="GO" id="GO:1990221">
    <property type="term" value="C:L-cysteine desulfurase complex"/>
    <property type="evidence" value="ECO:0007669"/>
    <property type="project" value="TreeGrafter"/>
</dbReference>
<evidence type="ECO:0000259" key="2">
    <source>
        <dbReference type="Pfam" id="PF05347"/>
    </source>
</evidence>
<evidence type="ECO:0000313" key="3">
    <source>
        <dbReference type="EMBL" id="PWU98026.1"/>
    </source>
</evidence>
<dbReference type="VEuPathDB" id="TriTrypDB:TcYC6_0079020"/>